<keyword evidence="1" id="KW-0812">Transmembrane</keyword>
<evidence type="ECO:0000313" key="3">
    <source>
        <dbReference type="Proteomes" id="UP001457282"/>
    </source>
</evidence>
<proteinExistence type="predicted"/>
<feature type="transmembrane region" description="Helical" evidence="1">
    <location>
        <begin position="107"/>
        <end position="127"/>
    </location>
</feature>
<keyword evidence="1" id="KW-1133">Transmembrane helix</keyword>
<sequence length="214" mass="24370">MNRLRGSGKLFSGTVPQLKNIRHKALRSWTAVQDTYFSTKDVFESHKVVFTVGTSIASVATAWIGYTVRHLHDTRVDKRLESIEKTIKNNNHIEGSEIREAIGSGSFSLSSCVATAGTTLIIGYALGWRGGRWFANKQLRKEQMKLLGHIKPKRWQFLRQQMQQPKGWQFQFLKRSLLKHRTPENAVKTCEKIKNSQTAHNLENPVNLVSKPIS</sequence>
<reference evidence="2 3" key="1">
    <citation type="journal article" date="2023" name="G3 (Bethesda)">
        <title>A chromosome-length genome assembly and annotation of blackberry (Rubus argutus, cv. 'Hillquist').</title>
        <authorList>
            <person name="Bruna T."/>
            <person name="Aryal R."/>
            <person name="Dudchenko O."/>
            <person name="Sargent D.J."/>
            <person name="Mead D."/>
            <person name="Buti M."/>
            <person name="Cavallini A."/>
            <person name="Hytonen T."/>
            <person name="Andres J."/>
            <person name="Pham M."/>
            <person name="Weisz D."/>
            <person name="Mascagni F."/>
            <person name="Usai G."/>
            <person name="Natali L."/>
            <person name="Bassil N."/>
            <person name="Fernandez G.E."/>
            <person name="Lomsadze A."/>
            <person name="Armour M."/>
            <person name="Olukolu B."/>
            <person name="Poorten T."/>
            <person name="Britton C."/>
            <person name="Davik J."/>
            <person name="Ashrafi H."/>
            <person name="Aiden E.L."/>
            <person name="Borodovsky M."/>
            <person name="Worthington M."/>
        </authorList>
    </citation>
    <scope>NUCLEOTIDE SEQUENCE [LARGE SCALE GENOMIC DNA]</scope>
    <source>
        <strain evidence="2">PI 553951</strain>
    </source>
</reference>
<organism evidence="2 3">
    <name type="scientific">Rubus argutus</name>
    <name type="common">Southern blackberry</name>
    <dbReference type="NCBI Taxonomy" id="59490"/>
    <lineage>
        <taxon>Eukaryota</taxon>
        <taxon>Viridiplantae</taxon>
        <taxon>Streptophyta</taxon>
        <taxon>Embryophyta</taxon>
        <taxon>Tracheophyta</taxon>
        <taxon>Spermatophyta</taxon>
        <taxon>Magnoliopsida</taxon>
        <taxon>eudicotyledons</taxon>
        <taxon>Gunneridae</taxon>
        <taxon>Pentapetalae</taxon>
        <taxon>rosids</taxon>
        <taxon>fabids</taxon>
        <taxon>Rosales</taxon>
        <taxon>Rosaceae</taxon>
        <taxon>Rosoideae</taxon>
        <taxon>Rosoideae incertae sedis</taxon>
        <taxon>Rubus</taxon>
    </lineage>
</organism>
<dbReference type="PANTHER" id="PTHR36703:SF1">
    <property type="entry name" value="TRIACYLGLYCEROL LIPASE-LIKE PROTEIN"/>
    <property type="match status" value="1"/>
</dbReference>
<dbReference type="Proteomes" id="UP001457282">
    <property type="component" value="Unassembled WGS sequence"/>
</dbReference>
<evidence type="ECO:0000256" key="1">
    <source>
        <dbReference type="SAM" id="Phobius"/>
    </source>
</evidence>
<accession>A0AAW1WI97</accession>
<dbReference type="AlphaFoldDB" id="A0AAW1WI97"/>
<dbReference type="EMBL" id="JBEDUW010000006">
    <property type="protein sequence ID" value="KAK9924457.1"/>
    <property type="molecule type" value="Genomic_DNA"/>
</dbReference>
<comment type="caution">
    <text evidence="2">The sequence shown here is derived from an EMBL/GenBank/DDBJ whole genome shotgun (WGS) entry which is preliminary data.</text>
</comment>
<dbReference type="PANTHER" id="PTHR36703">
    <property type="entry name" value="TRIACYLGLYCEROL LIPASE-LIKE PROTEIN"/>
    <property type="match status" value="1"/>
</dbReference>
<keyword evidence="1" id="KW-0472">Membrane</keyword>
<feature type="transmembrane region" description="Helical" evidence="1">
    <location>
        <begin position="48"/>
        <end position="66"/>
    </location>
</feature>
<gene>
    <name evidence="2" type="ORF">M0R45_032824</name>
</gene>
<name>A0AAW1WI97_RUBAR</name>
<evidence type="ECO:0000313" key="2">
    <source>
        <dbReference type="EMBL" id="KAK9924457.1"/>
    </source>
</evidence>
<keyword evidence="3" id="KW-1185">Reference proteome</keyword>
<protein>
    <submittedName>
        <fullName evidence="2">Uncharacterized protein</fullName>
    </submittedName>
</protein>